<name>A0ABP7BVN2_9MICO</name>
<gene>
    <name evidence="2" type="ORF">GCM10022202_36390</name>
</gene>
<dbReference type="Gene3D" id="1.10.357.10">
    <property type="entry name" value="Tetracycline Repressor, domain 2"/>
    <property type="match status" value="1"/>
</dbReference>
<dbReference type="EMBL" id="BAAAYV010000025">
    <property type="protein sequence ID" value="GAA3670836.1"/>
    <property type="molecule type" value="Genomic_DNA"/>
</dbReference>
<reference evidence="3" key="1">
    <citation type="journal article" date="2019" name="Int. J. Syst. Evol. Microbiol.">
        <title>The Global Catalogue of Microorganisms (GCM) 10K type strain sequencing project: providing services to taxonomists for standard genome sequencing and annotation.</title>
        <authorList>
            <consortium name="The Broad Institute Genomics Platform"/>
            <consortium name="The Broad Institute Genome Sequencing Center for Infectious Disease"/>
            <person name="Wu L."/>
            <person name="Ma J."/>
        </authorList>
    </citation>
    <scope>NUCLEOTIDE SEQUENCE [LARGE SCALE GENOMIC DNA]</scope>
    <source>
        <strain evidence="3">JCM 16546</strain>
    </source>
</reference>
<evidence type="ECO:0000313" key="2">
    <source>
        <dbReference type="EMBL" id="GAA3670836.1"/>
    </source>
</evidence>
<dbReference type="RefSeq" id="WP_221856926.1">
    <property type="nucleotide sequence ID" value="NZ_BAAAYV010000025.1"/>
</dbReference>
<feature type="region of interest" description="Disordered" evidence="1">
    <location>
        <begin position="1"/>
        <end position="21"/>
    </location>
</feature>
<organism evidence="2 3">
    <name type="scientific">Microbacterium marinilacus</name>
    <dbReference type="NCBI Taxonomy" id="415209"/>
    <lineage>
        <taxon>Bacteria</taxon>
        <taxon>Bacillati</taxon>
        <taxon>Actinomycetota</taxon>
        <taxon>Actinomycetes</taxon>
        <taxon>Micrococcales</taxon>
        <taxon>Microbacteriaceae</taxon>
        <taxon>Microbacterium</taxon>
    </lineage>
</organism>
<evidence type="ECO:0000313" key="3">
    <source>
        <dbReference type="Proteomes" id="UP001410795"/>
    </source>
</evidence>
<feature type="compositionally biased region" description="Basic and acidic residues" evidence="1">
    <location>
        <begin position="7"/>
        <end position="18"/>
    </location>
</feature>
<evidence type="ECO:0008006" key="4">
    <source>
        <dbReference type="Google" id="ProtNLM"/>
    </source>
</evidence>
<protein>
    <recommendedName>
        <fullName evidence="4">TetR/AcrR family transcriptional regulator</fullName>
    </recommendedName>
</protein>
<dbReference type="Proteomes" id="UP001410795">
    <property type="component" value="Unassembled WGS sequence"/>
</dbReference>
<keyword evidence="3" id="KW-1185">Reference proteome</keyword>
<accession>A0ABP7BVN2</accession>
<comment type="caution">
    <text evidence="2">The sequence shown here is derived from an EMBL/GenBank/DDBJ whole genome shotgun (WGS) entry which is preliminary data.</text>
</comment>
<proteinExistence type="predicted"/>
<sequence>MPSTEQGRLERDGADPRRQRTKASIAAAVDALSRRAEPLTVAAVVAEAGVSRSTFYAAHDGLGAVLTETMTAIFGDIGSLDLALRDRQSLRDTAEATTSALVSAFEANRPLCRAVFASDAGPEVLAALRRTFAQQAEETMRIAAPTEVDPTAAARYVAAGTLTVLADWALDDSPLHPDRLRAQLVSLLPMWMLHDEKDDTNDT</sequence>
<evidence type="ECO:0000256" key="1">
    <source>
        <dbReference type="SAM" id="MobiDB-lite"/>
    </source>
</evidence>